<dbReference type="OrthoDB" id="5950832at2759"/>
<protein>
    <recommendedName>
        <fullName evidence="1">NXPE C-terminal domain-containing protein</fullName>
    </recommendedName>
</protein>
<keyword evidence="3" id="KW-1185">Reference proteome</keyword>
<dbReference type="Pfam" id="PF24536">
    <property type="entry name" value="NXPE4_C"/>
    <property type="match status" value="1"/>
</dbReference>
<dbReference type="InterPro" id="IPR057106">
    <property type="entry name" value="NXPE4_C"/>
</dbReference>
<accession>A0A2G9NMP9</accession>
<evidence type="ECO:0000259" key="1">
    <source>
        <dbReference type="Pfam" id="PF24536"/>
    </source>
</evidence>
<evidence type="ECO:0000313" key="2">
    <source>
        <dbReference type="EMBL" id="PIN91870.1"/>
    </source>
</evidence>
<proteinExistence type="predicted"/>
<dbReference type="Proteomes" id="UP000228934">
    <property type="component" value="Unassembled WGS sequence"/>
</dbReference>
<dbReference type="PANTHER" id="PTHR16165:SF23">
    <property type="entry name" value="NEUREXOPHILIN AND PC-ESTERASE DOMAIN FAMILY, MEMBER 5"/>
    <property type="match status" value="1"/>
</dbReference>
<organism evidence="2 3">
    <name type="scientific">Aquarana catesbeiana</name>
    <name type="common">American bullfrog</name>
    <name type="synonym">Rana catesbeiana</name>
    <dbReference type="NCBI Taxonomy" id="8400"/>
    <lineage>
        <taxon>Eukaryota</taxon>
        <taxon>Metazoa</taxon>
        <taxon>Chordata</taxon>
        <taxon>Craniata</taxon>
        <taxon>Vertebrata</taxon>
        <taxon>Euteleostomi</taxon>
        <taxon>Amphibia</taxon>
        <taxon>Batrachia</taxon>
        <taxon>Anura</taxon>
        <taxon>Neobatrachia</taxon>
        <taxon>Ranoidea</taxon>
        <taxon>Ranidae</taxon>
        <taxon>Aquarana</taxon>
    </lineage>
</organism>
<dbReference type="EMBL" id="KV923932">
    <property type="protein sequence ID" value="PIN91870.1"/>
    <property type="molecule type" value="Genomic_DNA"/>
</dbReference>
<name>A0A2G9NMP9_AQUCT</name>
<evidence type="ECO:0000313" key="3">
    <source>
        <dbReference type="Proteomes" id="UP000228934"/>
    </source>
</evidence>
<feature type="domain" description="NXPE C-terminal" evidence="1">
    <location>
        <begin position="122"/>
        <end position="341"/>
    </location>
</feature>
<reference evidence="3" key="1">
    <citation type="journal article" date="2017" name="Nat. Commun.">
        <title>The North American bullfrog draft genome provides insight into hormonal regulation of long noncoding RNA.</title>
        <authorList>
            <person name="Hammond S.A."/>
            <person name="Warren R.L."/>
            <person name="Vandervalk B.P."/>
            <person name="Kucuk E."/>
            <person name="Khan H."/>
            <person name="Gibb E.A."/>
            <person name="Pandoh P."/>
            <person name="Kirk H."/>
            <person name="Zhao Y."/>
            <person name="Jones M."/>
            <person name="Mungall A.J."/>
            <person name="Coope R."/>
            <person name="Pleasance S."/>
            <person name="Moore R.A."/>
            <person name="Holt R.A."/>
            <person name="Round J.M."/>
            <person name="Ohora S."/>
            <person name="Walle B.V."/>
            <person name="Veldhoen N."/>
            <person name="Helbing C.C."/>
            <person name="Birol I."/>
        </authorList>
    </citation>
    <scope>NUCLEOTIDE SEQUENCE [LARGE SCALE GENOMIC DNA]</scope>
</reference>
<feature type="non-terminal residue" evidence="2">
    <location>
        <position position="1"/>
    </location>
</feature>
<gene>
    <name evidence="2" type="ORF">AB205_0128380</name>
</gene>
<sequence>VFFKGYFEKNGTREVVECNFDLPGQDVCEYYDQQNQEKWVCQRPKKLPCDSYRDHSSGGNRKIQSQEEIPFFSMSLIDQEIPSNIGSLNVLPLKNVRNGTNVPCIAGLKNPNPSGFYYQDVWKSLVCSNKEFDHHMAANCLAGKIVYMFGDSTLRQWWEYLVDFIPTLKEINLHVTHNPGPLLATDAEFNYLVQWRAHQKPLRMERSGIQELRYIASELDRLGNRKGMIIVLTCWSHFLTYPVGVYINRLQHIREAVVRLLERSPETKILIKSANTGYRFDHGSDWLSVQLDTLMRAMFSQLPVTVLDVWQMTSCHREPENLHPIKVIIKNEVDLMLSFICPH</sequence>
<dbReference type="AlphaFoldDB" id="A0A2G9NMP9"/>
<dbReference type="PANTHER" id="PTHR16165">
    <property type="entry name" value="NXPE FAMILY MEMBER"/>
    <property type="match status" value="1"/>
</dbReference>